<keyword evidence="3" id="KW-1185">Reference proteome</keyword>
<evidence type="ECO:0000313" key="2">
    <source>
        <dbReference type="EMBL" id="SFN72854.1"/>
    </source>
</evidence>
<sequence length="37" mass="4337">MTEPLYNYTTGVNKRNQERGNQKTKSLTNQDVILLMH</sequence>
<proteinExistence type="predicted"/>
<evidence type="ECO:0000313" key="3">
    <source>
        <dbReference type="Proteomes" id="UP000199011"/>
    </source>
</evidence>
<reference evidence="3" key="1">
    <citation type="submission" date="2016-10" db="EMBL/GenBank/DDBJ databases">
        <authorList>
            <person name="Varghese N."/>
            <person name="Submissions S."/>
        </authorList>
    </citation>
    <scope>NUCLEOTIDE SEQUENCE [LARGE SCALE GENOMIC DNA]</scope>
    <source>
        <strain evidence="3">DSM 16522</strain>
    </source>
</reference>
<gene>
    <name evidence="2" type="ORF">SAMN05421579_11813</name>
</gene>
<dbReference type="AlphaFoldDB" id="A0A1I5BDR6"/>
<dbReference type="Proteomes" id="UP000199011">
    <property type="component" value="Unassembled WGS sequence"/>
</dbReference>
<organism evidence="2 3">
    <name type="scientific">Xenorhabdus japonica</name>
    <dbReference type="NCBI Taxonomy" id="53341"/>
    <lineage>
        <taxon>Bacteria</taxon>
        <taxon>Pseudomonadati</taxon>
        <taxon>Pseudomonadota</taxon>
        <taxon>Gammaproteobacteria</taxon>
        <taxon>Enterobacterales</taxon>
        <taxon>Morganellaceae</taxon>
        <taxon>Xenorhabdus</taxon>
    </lineage>
</organism>
<evidence type="ECO:0000256" key="1">
    <source>
        <dbReference type="SAM" id="MobiDB-lite"/>
    </source>
</evidence>
<accession>A0A1I5BDR6</accession>
<feature type="region of interest" description="Disordered" evidence="1">
    <location>
        <begin position="1"/>
        <end position="31"/>
    </location>
</feature>
<protein>
    <submittedName>
        <fullName evidence="2">Uncharacterized protein</fullName>
    </submittedName>
</protein>
<dbReference type="EMBL" id="FOVO01000018">
    <property type="protein sequence ID" value="SFN72854.1"/>
    <property type="molecule type" value="Genomic_DNA"/>
</dbReference>
<name>A0A1I5BDR6_9GAMM</name>